<comment type="caution">
    <text evidence="2">The sequence shown here is derived from an EMBL/GenBank/DDBJ whole genome shotgun (WGS) entry which is preliminary data.</text>
</comment>
<accession>A0A9P4LAV6</accession>
<proteinExistence type="predicted"/>
<gene>
    <name evidence="2" type="ORF">K460DRAFT_353399</name>
</gene>
<dbReference type="RefSeq" id="XP_040790983.1">
    <property type="nucleotide sequence ID" value="XM_040931712.1"/>
</dbReference>
<dbReference type="OrthoDB" id="3763389at2759"/>
<name>A0A9P4LAV6_9PLEO</name>
<evidence type="ECO:0000313" key="2">
    <source>
        <dbReference type="EMBL" id="KAF1848420.1"/>
    </source>
</evidence>
<evidence type="ECO:0000313" key="3">
    <source>
        <dbReference type="Proteomes" id="UP000800039"/>
    </source>
</evidence>
<dbReference type="Proteomes" id="UP000800039">
    <property type="component" value="Unassembled WGS sequence"/>
</dbReference>
<sequence>MRIPHLVGLVGLVGLASLAFAAPAPPDSVPRNTVDNANISALAAAGDTVVCQNTLDNGPCELHHAQNRCVTLGPGLSHKVQTIYQAAGSVCKYFESDCSARYPVVSVNSRSKPIFLQLGKNVGGKIGLVLCKDSWSSAEINGGLTPVDPRHVEATSSYPTIPFLGDKGDAASIDVRRSEAPGDTRICDDANFQWCRDNVNAMDRCSSLDPAAGGPSSLIQFRGAFCKWYRGFGCSRESNDHAPMKIDSRAQKVELGELGPNNNLFKSVECRGASF</sequence>
<dbReference type="GeneID" id="63848964"/>
<reference evidence="2" key="1">
    <citation type="submission" date="2020-01" db="EMBL/GenBank/DDBJ databases">
        <authorList>
            <consortium name="DOE Joint Genome Institute"/>
            <person name="Haridas S."/>
            <person name="Albert R."/>
            <person name="Binder M."/>
            <person name="Bloem J."/>
            <person name="Labutti K."/>
            <person name="Salamov A."/>
            <person name="Andreopoulos B."/>
            <person name="Baker S.E."/>
            <person name="Barry K."/>
            <person name="Bills G."/>
            <person name="Bluhm B.H."/>
            <person name="Cannon C."/>
            <person name="Castanera R."/>
            <person name="Culley D.E."/>
            <person name="Daum C."/>
            <person name="Ezra D."/>
            <person name="Gonzalez J.B."/>
            <person name="Henrissat B."/>
            <person name="Kuo A."/>
            <person name="Liang C."/>
            <person name="Lipzen A."/>
            <person name="Lutzoni F."/>
            <person name="Magnuson J."/>
            <person name="Mondo S."/>
            <person name="Nolan M."/>
            <person name="Ohm R."/>
            <person name="Pangilinan J."/>
            <person name="Park H.-J."/>
            <person name="Ramirez L."/>
            <person name="Alfaro M."/>
            <person name="Sun H."/>
            <person name="Tritt A."/>
            <person name="Yoshinaga Y."/>
            <person name="Zwiers L.-H."/>
            <person name="Turgeon B.G."/>
            <person name="Goodwin S.B."/>
            <person name="Spatafora J.W."/>
            <person name="Crous P.W."/>
            <person name="Grigoriev I.V."/>
        </authorList>
    </citation>
    <scope>NUCLEOTIDE SEQUENCE</scope>
    <source>
        <strain evidence="2">CBS 394.84</strain>
    </source>
</reference>
<feature type="chain" id="PRO_5040361439" evidence="1">
    <location>
        <begin position="22"/>
        <end position="275"/>
    </location>
</feature>
<organism evidence="2 3">
    <name type="scientific">Cucurbitaria berberidis CBS 394.84</name>
    <dbReference type="NCBI Taxonomy" id="1168544"/>
    <lineage>
        <taxon>Eukaryota</taxon>
        <taxon>Fungi</taxon>
        <taxon>Dikarya</taxon>
        <taxon>Ascomycota</taxon>
        <taxon>Pezizomycotina</taxon>
        <taxon>Dothideomycetes</taxon>
        <taxon>Pleosporomycetidae</taxon>
        <taxon>Pleosporales</taxon>
        <taxon>Pleosporineae</taxon>
        <taxon>Cucurbitariaceae</taxon>
        <taxon>Cucurbitaria</taxon>
    </lineage>
</organism>
<protein>
    <submittedName>
        <fullName evidence="2">Uncharacterized protein</fullName>
    </submittedName>
</protein>
<dbReference type="EMBL" id="ML976615">
    <property type="protein sequence ID" value="KAF1848420.1"/>
    <property type="molecule type" value="Genomic_DNA"/>
</dbReference>
<dbReference type="AlphaFoldDB" id="A0A9P4LAV6"/>
<keyword evidence="1" id="KW-0732">Signal</keyword>
<keyword evidence="3" id="KW-1185">Reference proteome</keyword>
<evidence type="ECO:0000256" key="1">
    <source>
        <dbReference type="SAM" id="SignalP"/>
    </source>
</evidence>
<feature type="signal peptide" evidence="1">
    <location>
        <begin position="1"/>
        <end position="21"/>
    </location>
</feature>